<reference evidence="3" key="1">
    <citation type="journal article" date="2017" name="Science">
        <title>Giant viruses with an expanded complement of translation system components.</title>
        <authorList>
            <person name="Schulz F."/>
            <person name="Yutin N."/>
            <person name="Ivanova N.N."/>
            <person name="Ortega D.R."/>
            <person name="Lee T.K."/>
            <person name="Vierheilig J."/>
            <person name="Daims H."/>
            <person name="Horn M."/>
            <person name="Wagner M."/>
            <person name="Jensen G.J."/>
            <person name="Kyrpides N.C."/>
            <person name="Koonin E.V."/>
            <person name="Woyke T."/>
        </authorList>
    </citation>
    <scope>NUCLEOTIDE SEQUENCE</scope>
    <source>
        <strain evidence="3">HKV1</strain>
    </source>
</reference>
<dbReference type="GO" id="GO:0016747">
    <property type="term" value="F:acyltransferase activity, transferring groups other than amino-acyl groups"/>
    <property type="evidence" value="ECO:0007669"/>
    <property type="project" value="InterPro"/>
</dbReference>
<gene>
    <name evidence="3" type="ORF">Hokovirus_3_203</name>
</gene>
<accession>A0A1V0SGT9</accession>
<dbReference type="InterPro" id="IPR016181">
    <property type="entry name" value="Acyl_CoA_acyltransferase"/>
</dbReference>
<dbReference type="Gene3D" id="3.40.630.30">
    <property type="match status" value="1"/>
</dbReference>
<evidence type="ECO:0000259" key="2">
    <source>
        <dbReference type="PROSITE" id="PS51186"/>
    </source>
</evidence>
<dbReference type="SUPFAM" id="SSF55729">
    <property type="entry name" value="Acyl-CoA N-acyltransferases (Nat)"/>
    <property type="match status" value="1"/>
</dbReference>
<dbReference type="PROSITE" id="PS51186">
    <property type="entry name" value="GNAT"/>
    <property type="match status" value="1"/>
</dbReference>
<name>A0A1V0SGT9_9VIRU</name>
<evidence type="ECO:0000313" key="3">
    <source>
        <dbReference type="EMBL" id="ARF10930.1"/>
    </source>
</evidence>
<organism evidence="3">
    <name type="scientific">Hokovirus HKV1</name>
    <dbReference type="NCBI Taxonomy" id="1977638"/>
    <lineage>
        <taxon>Viruses</taxon>
        <taxon>Varidnaviria</taxon>
        <taxon>Bamfordvirae</taxon>
        <taxon>Nucleocytoviricota</taxon>
        <taxon>Megaviricetes</taxon>
        <taxon>Imitervirales</taxon>
        <taxon>Mimiviridae</taxon>
        <taxon>Klosneuvirinae</taxon>
        <taxon>Hokovirus</taxon>
    </lineage>
</organism>
<dbReference type="EMBL" id="KY684105">
    <property type="protein sequence ID" value="ARF10930.1"/>
    <property type="molecule type" value="Genomic_DNA"/>
</dbReference>
<dbReference type="InterPro" id="IPR000182">
    <property type="entry name" value="GNAT_dom"/>
</dbReference>
<protein>
    <submittedName>
        <fullName evidence="3">Acetyltransferase GNAT domain protein</fullName>
    </submittedName>
</protein>
<feature type="region of interest" description="Disordered" evidence="1">
    <location>
        <begin position="80"/>
        <end position="340"/>
    </location>
</feature>
<keyword evidence="3" id="KW-0808">Transferase</keyword>
<feature type="compositionally biased region" description="Basic and acidic residues" evidence="1">
    <location>
        <begin position="85"/>
        <end position="340"/>
    </location>
</feature>
<feature type="domain" description="N-acetyltransferase" evidence="2">
    <location>
        <begin position="367"/>
        <end position="505"/>
    </location>
</feature>
<evidence type="ECO:0000256" key="1">
    <source>
        <dbReference type="SAM" id="MobiDB-lite"/>
    </source>
</evidence>
<proteinExistence type="predicted"/>
<sequence length="844" mass="100268">MNKTKKLEKLLMLKLYLEQGNDINIDEVTLANYIFFINKKIKKYKNIDHDKTSKSINTSPILNYGEIMTENDDADEVITENYDTDAERRRQEEAERQKRRRAREEADIRAREEANRRAREAEEAERIAREEADRRAREEADRRAREAEEAERIAREEADRRAREAEEAERIAREEAERRAREEAERRAREEANRRAREAEEAERIAREEAERRAREEADRRAREEADRRAREAEEVERIAREEAERRAREEAERRASEEAERRASEEAERRASEEAERRAREAEEAERRAREEADRLAREAEEAERRASEEAERRASEEAERRASEEAERRASEKAERLRQAREEDIIHNYWNMKYNMPNKLNNYEITAYNNTNDKITRLMNICHWGAPSRGDSPKTIYVLRNKNNDKYICSATYFNHSVLNINNVKYQGELGYVCVDKDYRNKSYIEYLLNYVLDNLNNDTWLWTDNEAISSFYSTFGFTYIRNHSNNYNIKYGNHFNMVYKKPHLILTDVAPRKNNNIKYYQLPCFDQNVYRHYNACGIYSVVNILYMMYCMKYDMQWYNIQNINDRTIYFNNINACAKLMNHMCKMDNVDYINKTQFSINNNKIKYFDGCVEWAGVLNVQSLLEEHDLSYPINHIPLKNVDNKTYIMPIDSLPAPREYEGYKIYNNIDDLINVIMVSTDCSTITDFCAEQLGNFVPYLLVKNINNDDLNEIIMRTSFKIKRIFNLILNLKERKNYILPLHIDNSRRDIGHWFSCVILKLNNEYHVYYADSITPTNMYNIYKITNFLIGVNIKNVAKIILSILQTYITDIKYNNGNNIKMLEYVNGLITSLKKISLIAQNQV</sequence>